<keyword evidence="5" id="KW-1185">Reference proteome</keyword>
<dbReference type="EMBL" id="BMTL01000020">
    <property type="protein sequence ID" value="GGS02783.1"/>
    <property type="molecule type" value="Genomic_DNA"/>
</dbReference>
<evidence type="ECO:0000256" key="1">
    <source>
        <dbReference type="ARBA" id="ARBA00008791"/>
    </source>
</evidence>
<reference evidence="4" key="1">
    <citation type="journal article" date="2014" name="Int. J. Syst. Evol. Microbiol.">
        <title>Complete genome sequence of Corynebacterium casei LMG S-19264T (=DSM 44701T), isolated from a smear-ripened cheese.</title>
        <authorList>
            <consortium name="US DOE Joint Genome Institute (JGI-PGF)"/>
            <person name="Walter F."/>
            <person name="Albersmeier A."/>
            <person name="Kalinowski J."/>
            <person name="Ruckert C."/>
        </authorList>
    </citation>
    <scope>NUCLEOTIDE SEQUENCE</scope>
    <source>
        <strain evidence="4">JCM 4386</strain>
    </source>
</reference>
<sequence>MRQPEEGITRIRRDPGELHRSGGAQGIRHESPGEAMTDPIVVGVDGSGRSLRALLWAAQEASLHHCPLRIVHVLSLEPGPVPDSRIMSEATAIAKQAHPELEVISAEFDGTPAAAFLSESERAHTVALGAKGRGSFGTVMLGSVALQVVGHAASPVVVVNHVPLDQGRVTVGADGSAHSQAALEYAFKEASLRGAQLQALYAWSPSGGPAPVSLAQDEIDAEHRRALQEWLAPLRQDHPDVEVVEELAHESPVLALARASDRSDLLVVGSRGRGGFRGLALGSVSHALLQYSLCPMAVIRPRTQPARS</sequence>
<dbReference type="InterPro" id="IPR014729">
    <property type="entry name" value="Rossmann-like_a/b/a_fold"/>
</dbReference>
<dbReference type="PANTHER" id="PTHR46268">
    <property type="entry name" value="STRESS RESPONSE PROTEIN NHAX"/>
    <property type="match status" value="1"/>
</dbReference>
<dbReference type="SUPFAM" id="SSF52402">
    <property type="entry name" value="Adenine nucleotide alpha hydrolases-like"/>
    <property type="match status" value="2"/>
</dbReference>
<name>A0A918L4X9_9ACTN</name>
<dbReference type="AlphaFoldDB" id="A0A918L4X9"/>
<comment type="similarity">
    <text evidence="1">Belongs to the universal stress protein A family.</text>
</comment>
<dbReference type="Gene3D" id="3.40.50.620">
    <property type="entry name" value="HUPs"/>
    <property type="match status" value="2"/>
</dbReference>
<comment type="caution">
    <text evidence="4">The sequence shown here is derived from an EMBL/GenBank/DDBJ whole genome shotgun (WGS) entry which is preliminary data.</text>
</comment>
<feature type="domain" description="UspA" evidence="3">
    <location>
        <begin position="36"/>
        <end position="159"/>
    </location>
</feature>
<gene>
    <name evidence="4" type="ORF">GCM10010269_47090</name>
</gene>
<feature type="compositionally biased region" description="Basic and acidic residues" evidence="2">
    <location>
        <begin position="1"/>
        <end position="20"/>
    </location>
</feature>
<feature type="domain" description="UspA" evidence="3">
    <location>
        <begin position="168"/>
        <end position="300"/>
    </location>
</feature>
<dbReference type="Proteomes" id="UP000606194">
    <property type="component" value="Unassembled WGS sequence"/>
</dbReference>
<dbReference type="PANTHER" id="PTHR46268:SF6">
    <property type="entry name" value="UNIVERSAL STRESS PROTEIN UP12"/>
    <property type="match status" value="1"/>
</dbReference>
<evidence type="ECO:0000313" key="5">
    <source>
        <dbReference type="Proteomes" id="UP000606194"/>
    </source>
</evidence>
<dbReference type="InterPro" id="IPR006015">
    <property type="entry name" value="Universal_stress_UspA"/>
</dbReference>
<organism evidence="4 5">
    <name type="scientific">Streptomyces humidus</name>
    <dbReference type="NCBI Taxonomy" id="52259"/>
    <lineage>
        <taxon>Bacteria</taxon>
        <taxon>Bacillati</taxon>
        <taxon>Actinomycetota</taxon>
        <taxon>Actinomycetes</taxon>
        <taxon>Kitasatosporales</taxon>
        <taxon>Streptomycetaceae</taxon>
        <taxon>Streptomyces</taxon>
    </lineage>
</organism>
<accession>A0A918L4X9</accession>
<feature type="region of interest" description="Disordered" evidence="2">
    <location>
        <begin position="1"/>
        <end position="38"/>
    </location>
</feature>
<proteinExistence type="inferred from homology"/>
<protein>
    <submittedName>
        <fullName evidence="4">Universal stress protein</fullName>
    </submittedName>
</protein>
<dbReference type="Pfam" id="PF00582">
    <property type="entry name" value="Usp"/>
    <property type="match status" value="2"/>
</dbReference>
<evidence type="ECO:0000256" key="2">
    <source>
        <dbReference type="SAM" id="MobiDB-lite"/>
    </source>
</evidence>
<evidence type="ECO:0000313" key="4">
    <source>
        <dbReference type="EMBL" id="GGS02783.1"/>
    </source>
</evidence>
<dbReference type="CDD" id="cd00293">
    <property type="entry name" value="USP-like"/>
    <property type="match status" value="1"/>
</dbReference>
<reference evidence="4" key="2">
    <citation type="submission" date="2020-09" db="EMBL/GenBank/DDBJ databases">
        <authorList>
            <person name="Sun Q."/>
            <person name="Ohkuma M."/>
        </authorList>
    </citation>
    <scope>NUCLEOTIDE SEQUENCE</scope>
    <source>
        <strain evidence="4">JCM 4386</strain>
    </source>
</reference>
<dbReference type="PRINTS" id="PR01438">
    <property type="entry name" value="UNVRSLSTRESS"/>
</dbReference>
<evidence type="ECO:0000259" key="3">
    <source>
        <dbReference type="Pfam" id="PF00582"/>
    </source>
</evidence>
<dbReference type="InterPro" id="IPR006016">
    <property type="entry name" value="UspA"/>
</dbReference>